<reference evidence="3 4" key="1">
    <citation type="submission" date="2019-10" db="EMBL/GenBank/DDBJ databases">
        <title>Halotolerant bacteria associated to Saharan-endemic halophytes Stipa tenacissima L. and Atriplex halimus L mitigate salt stress and promote growth of tomato plants.</title>
        <authorList>
            <person name="Dif G."/>
        </authorList>
    </citation>
    <scope>NUCLEOTIDE SEQUENCE [LARGE SCALE GENOMIC DNA]</scope>
    <source>
        <strain evidence="3 4">IS26</strain>
    </source>
</reference>
<feature type="region of interest" description="Disordered" evidence="1">
    <location>
        <begin position="134"/>
        <end position="167"/>
    </location>
</feature>
<evidence type="ECO:0008006" key="5">
    <source>
        <dbReference type="Google" id="ProtNLM"/>
    </source>
</evidence>
<evidence type="ECO:0000256" key="2">
    <source>
        <dbReference type="SAM" id="Phobius"/>
    </source>
</evidence>
<keyword evidence="2" id="KW-1133">Transmembrane helix</keyword>
<sequence>MSTADDPRIDPEEWQAQERGLRAALSGQRAAPDAADYLRIAQAIASAPQSGPPMRFAREVTLRIARHDAGIERWVSRVLLALLALAVLAIGAMFGPAWWGAIKQSAGPTASGWLLVVAGCVGVSWLAGRWRTRVQKHPRASSNRPTPPPPNCSPTSAPRPRPTASSG</sequence>
<evidence type="ECO:0000256" key="1">
    <source>
        <dbReference type="SAM" id="MobiDB-lite"/>
    </source>
</evidence>
<dbReference type="EMBL" id="WELC01000019">
    <property type="protein sequence ID" value="KAB7629240.1"/>
    <property type="molecule type" value="Genomic_DNA"/>
</dbReference>
<evidence type="ECO:0000313" key="3">
    <source>
        <dbReference type="EMBL" id="KAB7629240.1"/>
    </source>
</evidence>
<feature type="transmembrane region" description="Helical" evidence="2">
    <location>
        <begin position="78"/>
        <end position="98"/>
    </location>
</feature>
<gene>
    <name evidence="3" type="ORF">F9K92_14115</name>
</gene>
<feature type="compositionally biased region" description="Pro residues" evidence="1">
    <location>
        <begin position="145"/>
        <end position="161"/>
    </location>
</feature>
<evidence type="ECO:0000313" key="4">
    <source>
        <dbReference type="Proteomes" id="UP000449004"/>
    </source>
</evidence>
<keyword evidence="2" id="KW-0812">Transmembrane</keyword>
<dbReference type="AlphaFoldDB" id="A0A7V7YEC5"/>
<accession>A0A7V7YEC5</accession>
<protein>
    <recommendedName>
        <fullName evidence="5">Transmembrane protein</fullName>
    </recommendedName>
</protein>
<keyword evidence="2" id="KW-0472">Membrane</keyword>
<comment type="caution">
    <text evidence="3">The sequence shown here is derived from an EMBL/GenBank/DDBJ whole genome shotgun (WGS) entry which is preliminary data.</text>
</comment>
<feature type="transmembrane region" description="Helical" evidence="2">
    <location>
        <begin position="110"/>
        <end position="128"/>
    </location>
</feature>
<organism evidence="3 4">
    <name type="scientific">Stenotrophomonas rhizophila</name>
    <dbReference type="NCBI Taxonomy" id="216778"/>
    <lineage>
        <taxon>Bacteria</taxon>
        <taxon>Pseudomonadati</taxon>
        <taxon>Pseudomonadota</taxon>
        <taxon>Gammaproteobacteria</taxon>
        <taxon>Lysobacterales</taxon>
        <taxon>Lysobacteraceae</taxon>
        <taxon>Stenotrophomonas</taxon>
    </lineage>
</organism>
<proteinExistence type="predicted"/>
<dbReference type="RefSeq" id="WP_152153608.1">
    <property type="nucleotide sequence ID" value="NZ_WELC01000019.1"/>
</dbReference>
<name>A0A7V7YEC5_9GAMM</name>
<dbReference type="Proteomes" id="UP000449004">
    <property type="component" value="Unassembled WGS sequence"/>
</dbReference>